<dbReference type="EMBL" id="CAJOBR010040079">
    <property type="protein sequence ID" value="CAF5023815.1"/>
    <property type="molecule type" value="Genomic_DNA"/>
</dbReference>
<sequence>NACHSLQSVDASDNSIRHIEDLSHLTTLKYLNLHKNLIDSLVSTGKYWPKSIHTLIISDNEIQDLTEMCYLSSLIDLNTFYIHNNPCLFVVDDRRGCHQPFDYRP</sequence>
<protein>
    <submittedName>
        <fullName evidence="3">Uncharacterized protein</fullName>
    </submittedName>
</protein>
<dbReference type="InterPro" id="IPR032675">
    <property type="entry name" value="LRR_dom_sf"/>
</dbReference>
<gene>
    <name evidence="3" type="ORF">QYT958_LOCUS40155</name>
</gene>
<dbReference type="PANTHER" id="PTHR45973">
    <property type="entry name" value="PROTEIN PHOSPHATASE 1 REGULATORY SUBUNIT SDS22-RELATED"/>
    <property type="match status" value="1"/>
</dbReference>
<evidence type="ECO:0000256" key="2">
    <source>
        <dbReference type="ARBA" id="ARBA00022737"/>
    </source>
</evidence>
<feature type="non-terminal residue" evidence="3">
    <location>
        <position position="105"/>
    </location>
</feature>
<dbReference type="PANTHER" id="PTHR45973:SF35">
    <property type="entry name" value="LEUCINE-RICH REPEAT-CONTAINING PROTEIN 43"/>
    <property type="match status" value="1"/>
</dbReference>
<comment type="caution">
    <text evidence="3">The sequence shown here is derived from an EMBL/GenBank/DDBJ whole genome shotgun (WGS) entry which is preliminary data.</text>
</comment>
<keyword evidence="2" id="KW-0677">Repeat</keyword>
<proteinExistence type="predicted"/>
<dbReference type="AlphaFoldDB" id="A0A822BB79"/>
<dbReference type="InterPro" id="IPR001611">
    <property type="entry name" value="Leu-rich_rpt"/>
</dbReference>
<dbReference type="SUPFAM" id="SSF52058">
    <property type="entry name" value="L domain-like"/>
    <property type="match status" value="1"/>
</dbReference>
<dbReference type="Proteomes" id="UP000663848">
    <property type="component" value="Unassembled WGS sequence"/>
</dbReference>
<dbReference type="InterPro" id="IPR050576">
    <property type="entry name" value="Cilia_flagella_integrity"/>
</dbReference>
<organism evidence="3 4">
    <name type="scientific">Rotaria socialis</name>
    <dbReference type="NCBI Taxonomy" id="392032"/>
    <lineage>
        <taxon>Eukaryota</taxon>
        <taxon>Metazoa</taxon>
        <taxon>Spiralia</taxon>
        <taxon>Gnathifera</taxon>
        <taxon>Rotifera</taxon>
        <taxon>Eurotatoria</taxon>
        <taxon>Bdelloidea</taxon>
        <taxon>Philodinida</taxon>
        <taxon>Philodinidae</taxon>
        <taxon>Rotaria</taxon>
    </lineage>
</organism>
<dbReference type="Gene3D" id="3.80.10.10">
    <property type="entry name" value="Ribonuclease Inhibitor"/>
    <property type="match status" value="1"/>
</dbReference>
<evidence type="ECO:0000256" key="1">
    <source>
        <dbReference type="ARBA" id="ARBA00022614"/>
    </source>
</evidence>
<name>A0A822BB79_9BILA</name>
<evidence type="ECO:0000313" key="4">
    <source>
        <dbReference type="Proteomes" id="UP000663848"/>
    </source>
</evidence>
<accession>A0A822BB79</accession>
<keyword evidence="1" id="KW-0433">Leucine-rich repeat</keyword>
<dbReference type="PROSITE" id="PS51450">
    <property type="entry name" value="LRR"/>
    <property type="match status" value="1"/>
</dbReference>
<reference evidence="3" key="1">
    <citation type="submission" date="2021-02" db="EMBL/GenBank/DDBJ databases">
        <authorList>
            <person name="Nowell W R."/>
        </authorList>
    </citation>
    <scope>NUCLEOTIDE SEQUENCE</scope>
</reference>
<evidence type="ECO:0000313" key="3">
    <source>
        <dbReference type="EMBL" id="CAF5023815.1"/>
    </source>
</evidence>
<feature type="non-terminal residue" evidence="3">
    <location>
        <position position="1"/>
    </location>
</feature>
<dbReference type="Pfam" id="PF14580">
    <property type="entry name" value="LRR_9"/>
    <property type="match status" value="1"/>
</dbReference>